<evidence type="ECO:0000313" key="2">
    <source>
        <dbReference type="Proteomes" id="UP000772434"/>
    </source>
</evidence>
<keyword evidence="2" id="KW-1185">Reference proteome</keyword>
<proteinExistence type="predicted"/>
<evidence type="ECO:0000313" key="1">
    <source>
        <dbReference type="EMBL" id="KAF9067391.1"/>
    </source>
</evidence>
<dbReference type="AlphaFoldDB" id="A0A9P5PQ73"/>
<dbReference type="Proteomes" id="UP000772434">
    <property type="component" value="Unassembled WGS sequence"/>
</dbReference>
<name>A0A9P5PQ73_9AGAR</name>
<reference evidence="1" key="1">
    <citation type="submission" date="2020-11" db="EMBL/GenBank/DDBJ databases">
        <authorList>
            <consortium name="DOE Joint Genome Institute"/>
            <person name="Ahrendt S."/>
            <person name="Riley R."/>
            <person name="Andreopoulos W."/>
            <person name="Labutti K."/>
            <person name="Pangilinan J."/>
            <person name="Ruiz-Duenas F.J."/>
            <person name="Barrasa J.M."/>
            <person name="Sanchez-Garcia M."/>
            <person name="Camarero S."/>
            <person name="Miyauchi S."/>
            <person name="Serrano A."/>
            <person name="Linde D."/>
            <person name="Babiker R."/>
            <person name="Drula E."/>
            <person name="Ayuso-Fernandez I."/>
            <person name="Pacheco R."/>
            <person name="Padilla G."/>
            <person name="Ferreira P."/>
            <person name="Barriuso J."/>
            <person name="Kellner H."/>
            <person name="Castanera R."/>
            <person name="Alfaro M."/>
            <person name="Ramirez L."/>
            <person name="Pisabarro A.G."/>
            <person name="Kuo A."/>
            <person name="Tritt A."/>
            <person name="Lipzen A."/>
            <person name="He G."/>
            <person name="Yan M."/>
            <person name="Ng V."/>
            <person name="Cullen D."/>
            <person name="Martin F."/>
            <person name="Rosso M.-N."/>
            <person name="Henrissat B."/>
            <person name="Hibbett D."/>
            <person name="Martinez A.T."/>
            <person name="Grigoriev I.V."/>
        </authorList>
    </citation>
    <scope>NUCLEOTIDE SEQUENCE</scope>
    <source>
        <strain evidence="1">AH 40177</strain>
    </source>
</reference>
<accession>A0A9P5PQ73</accession>
<organism evidence="1 2">
    <name type="scientific">Rhodocollybia butyracea</name>
    <dbReference type="NCBI Taxonomy" id="206335"/>
    <lineage>
        <taxon>Eukaryota</taxon>
        <taxon>Fungi</taxon>
        <taxon>Dikarya</taxon>
        <taxon>Basidiomycota</taxon>
        <taxon>Agaricomycotina</taxon>
        <taxon>Agaricomycetes</taxon>
        <taxon>Agaricomycetidae</taxon>
        <taxon>Agaricales</taxon>
        <taxon>Marasmiineae</taxon>
        <taxon>Omphalotaceae</taxon>
        <taxon>Rhodocollybia</taxon>
    </lineage>
</organism>
<protein>
    <submittedName>
        <fullName evidence="1">Uncharacterized protein</fullName>
    </submittedName>
</protein>
<comment type="caution">
    <text evidence="1">The sequence shown here is derived from an EMBL/GenBank/DDBJ whole genome shotgun (WGS) entry which is preliminary data.</text>
</comment>
<dbReference type="EMBL" id="JADNRY010000074">
    <property type="protein sequence ID" value="KAF9067391.1"/>
    <property type="molecule type" value="Genomic_DNA"/>
</dbReference>
<gene>
    <name evidence="1" type="ORF">BDP27DRAFT_918086</name>
</gene>
<sequence length="168" mass="19439">MVHPSLSWDNKTDLYTCNKNKVCCDHEEAKCVLLECFNMFLIPSLKAIGLRCFSKRKQIFIQRVIGLDEIVGQWKDSGLFPKGLGSGDILKSGWGYTISAHIRHHTDDFHLENSDVKSFINKIDLVLPKPVEEFEVELARNIRCNRCGHFLHWEHQLEPTIIRLAHQQ</sequence>